<gene>
    <name evidence="1" type="ORF">CR152_30110</name>
</gene>
<dbReference type="AlphaFoldDB" id="A0A2D2DTI6"/>
<name>A0A2D2DTI6_9BURK</name>
<dbReference type="KEGG" id="mass:CR152_30110"/>
<protein>
    <submittedName>
        <fullName evidence="1">Uncharacterized protein</fullName>
    </submittedName>
</protein>
<accession>A0A2D2DTI6</accession>
<organism evidence="1 2">
    <name type="scientific">Massilia violaceinigra</name>
    <dbReference type="NCBI Taxonomy" id="2045208"/>
    <lineage>
        <taxon>Bacteria</taxon>
        <taxon>Pseudomonadati</taxon>
        <taxon>Pseudomonadota</taxon>
        <taxon>Betaproteobacteria</taxon>
        <taxon>Burkholderiales</taxon>
        <taxon>Oxalobacteraceae</taxon>
        <taxon>Telluria group</taxon>
        <taxon>Massilia</taxon>
    </lineage>
</organism>
<keyword evidence="2" id="KW-1185">Reference proteome</keyword>
<dbReference type="RefSeq" id="WP_099881182.1">
    <property type="nucleotide sequence ID" value="NZ_CP024608.1"/>
</dbReference>
<dbReference type="Proteomes" id="UP000229897">
    <property type="component" value="Chromosome"/>
</dbReference>
<evidence type="ECO:0000313" key="1">
    <source>
        <dbReference type="EMBL" id="ATQ78292.1"/>
    </source>
</evidence>
<proteinExistence type="predicted"/>
<reference evidence="1" key="1">
    <citation type="submission" date="2017-10" db="EMBL/GenBank/DDBJ databases">
        <title>Massilia psychrophilum sp. nov., a novel purple-pigmented bacterium isolated from Tianshan glacier, Xinjiang Municipality, China.</title>
        <authorList>
            <person name="Wang H."/>
        </authorList>
    </citation>
    <scope>NUCLEOTIDE SEQUENCE [LARGE SCALE GENOMIC DNA]</scope>
    <source>
        <strain evidence="1">B2</strain>
    </source>
</reference>
<dbReference type="EMBL" id="CP024608">
    <property type="protein sequence ID" value="ATQ78292.1"/>
    <property type="molecule type" value="Genomic_DNA"/>
</dbReference>
<evidence type="ECO:0000313" key="2">
    <source>
        <dbReference type="Proteomes" id="UP000229897"/>
    </source>
</evidence>
<sequence>MCDNTGTSVTSMIEQRIQADVERSEKEALEPLRRAIEAELNKLGINPTFTSMHTFVSDMRCTHIKNQMRARVEALVDRVVDHDPQAHA</sequence>
<dbReference type="OrthoDB" id="9989310at2"/>